<organism evidence="2 3">
    <name type="scientific">Alkalihalobacterium chitinilyticum</name>
    <dbReference type="NCBI Taxonomy" id="2980103"/>
    <lineage>
        <taxon>Bacteria</taxon>
        <taxon>Bacillati</taxon>
        <taxon>Bacillota</taxon>
        <taxon>Bacilli</taxon>
        <taxon>Bacillales</taxon>
        <taxon>Bacillaceae</taxon>
        <taxon>Alkalihalobacterium</taxon>
    </lineage>
</organism>
<evidence type="ECO:0000256" key="1">
    <source>
        <dbReference type="SAM" id="MobiDB-lite"/>
    </source>
</evidence>
<feature type="region of interest" description="Disordered" evidence="1">
    <location>
        <begin position="1"/>
        <end position="31"/>
    </location>
</feature>
<gene>
    <name evidence="2" type="ORF">N7Z68_20380</name>
</gene>
<name>A0ABT5VN65_9BACI</name>
<dbReference type="EMBL" id="JAOTPO010000019">
    <property type="protein sequence ID" value="MDE5415709.1"/>
    <property type="molecule type" value="Genomic_DNA"/>
</dbReference>
<reference evidence="2" key="1">
    <citation type="submission" date="2024-05" db="EMBL/GenBank/DDBJ databases">
        <title>Alkalihalobacillus sp. strain MEB203 novel alkaliphilic bacterium from Lonar Lake, India.</title>
        <authorList>
            <person name="Joshi A."/>
            <person name="Thite S."/>
            <person name="Mengade P."/>
        </authorList>
    </citation>
    <scope>NUCLEOTIDE SEQUENCE</scope>
    <source>
        <strain evidence="2">MEB 203</strain>
    </source>
</reference>
<proteinExistence type="predicted"/>
<dbReference type="InterPro" id="IPR025100">
    <property type="entry name" value="DUF4025"/>
</dbReference>
<feature type="region of interest" description="Disordered" evidence="1">
    <location>
        <begin position="54"/>
        <end position="80"/>
    </location>
</feature>
<dbReference type="Proteomes" id="UP001148125">
    <property type="component" value="Unassembled WGS sequence"/>
</dbReference>
<dbReference type="Pfam" id="PF13217">
    <property type="entry name" value="DUF4025"/>
    <property type="match status" value="1"/>
</dbReference>
<feature type="compositionally biased region" description="Basic and acidic residues" evidence="1">
    <location>
        <begin position="57"/>
        <end position="80"/>
    </location>
</feature>
<sequence>MNKDNNKTPIDQSLEVAENSYHPSDYKSSNETEQGLAFVHEQVSDAYVEGTIDGQIEESRNNADLGRAEEGFKEMENFEN</sequence>
<evidence type="ECO:0000313" key="3">
    <source>
        <dbReference type="Proteomes" id="UP001148125"/>
    </source>
</evidence>
<protein>
    <submittedName>
        <fullName evidence="2">YozQ family protein</fullName>
    </submittedName>
</protein>
<keyword evidence="3" id="KW-1185">Reference proteome</keyword>
<evidence type="ECO:0000313" key="2">
    <source>
        <dbReference type="EMBL" id="MDE5415709.1"/>
    </source>
</evidence>
<dbReference type="RefSeq" id="WP_275120310.1">
    <property type="nucleotide sequence ID" value="NZ_JAOTPO010000019.1"/>
</dbReference>
<comment type="caution">
    <text evidence="2">The sequence shown here is derived from an EMBL/GenBank/DDBJ whole genome shotgun (WGS) entry which is preliminary data.</text>
</comment>
<accession>A0ABT5VN65</accession>